<dbReference type="PRINTS" id="PR00793">
    <property type="entry name" value="PROAMNOPTASE"/>
</dbReference>
<evidence type="ECO:0000313" key="5">
    <source>
        <dbReference type="EMBL" id="KRG75620.1"/>
    </source>
</evidence>
<dbReference type="RefSeq" id="WP_057638477.1">
    <property type="nucleotide sequence ID" value="NZ_LDJM01000029.1"/>
</dbReference>
<dbReference type="PATRIC" id="fig|336566.3.peg.1756"/>
<dbReference type="Gene3D" id="3.40.50.1820">
    <property type="entry name" value="alpha/beta hydrolase"/>
    <property type="match status" value="1"/>
</dbReference>
<dbReference type="OrthoDB" id="4510475at2"/>
<dbReference type="PANTHER" id="PTHR43248">
    <property type="entry name" value="2-SUCCINYL-6-HYDROXY-2,4-CYCLOHEXADIENE-1-CARBOXYLATE SYNTHASE"/>
    <property type="match status" value="1"/>
</dbReference>
<dbReference type="InterPro" id="IPR029058">
    <property type="entry name" value="AB_hydrolase_fold"/>
</dbReference>
<sequence>MRIFKRSVLVLACMALAACDDNGSAAPADASPTQRLYGQVAFEPCTLEGSQMAANVEALCGKWSVAEDPARPQGRQIDLNIAWLPPKDNQLGTPDPVFFLAGGPGQAATEVAGAIYGSLSEVLKKRDVILIDQRGTGGSNSLACVDAQGQPLAFDEDAGISLQAVRDWASQCHAGLEGRADTRFYTTAQAITDLDAVRQALGVAQVNLIGGSYGTRVAQQYAARYPQQTRSVILDGVVPNDLVVGAEFAQTFQRAISMQSQLCQADAACAKRFPEDLLSQLEQVVGGLREQPRQVGFRDPATAQWHSERLSADAVTGLAFAFSYMPQASALLPVVLDEARAGRYESLAALSRLASGNMSESINRGMQWSVICAEDFHRKGEVVAGQTLLGPETVEYMYAACPVWPHVAADATTTAPLSGAVPALLLSGEVDPVTPPAYGEAVLKQLPQGRHLVARGQGHGTLGVGCMPGLLGQFLDSTDAAALDASCLDNLRPVLPFTSFNGWEP</sequence>
<dbReference type="AlphaFoldDB" id="A0A0R0DDA3"/>
<feature type="domain" description="AB hydrolase-1" evidence="4">
    <location>
        <begin position="96"/>
        <end position="460"/>
    </location>
</feature>
<organism evidence="5 6">
    <name type="scientific">Stenotrophomonas ginsengisoli</name>
    <dbReference type="NCBI Taxonomy" id="336566"/>
    <lineage>
        <taxon>Bacteria</taxon>
        <taxon>Pseudomonadati</taxon>
        <taxon>Pseudomonadota</taxon>
        <taxon>Gammaproteobacteria</taxon>
        <taxon>Lysobacterales</taxon>
        <taxon>Lysobacteraceae</taxon>
        <taxon>Stenotrophomonas</taxon>
    </lineage>
</organism>
<feature type="chain" id="PRO_5006395592" evidence="3">
    <location>
        <begin position="18"/>
        <end position="505"/>
    </location>
</feature>
<evidence type="ECO:0000256" key="3">
    <source>
        <dbReference type="SAM" id="SignalP"/>
    </source>
</evidence>
<dbReference type="SUPFAM" id="SSF53474">
    <property type="entry name" value="alpha/beta-Hydrolases"/>
    <property type="match status" value="1"/>
</dbReference>
<keyword evidence="6" id="KW-1185">Reference proteome</keyword>
<dbReference type="GO" id="GO:0006508">
    <property type="term" value="P:proteolysis"/>
    <property type="evidence" value="ECO:0007669"/>
    <property type="project" value="UniProtKB-KW"/>
</dbReference>
<protein>
    <submittedName>
        <fullName evidence="5">Cysteine protease</fullName>
    </submittedName>
</protein>
<keyword evidence="3" id="KW-0732">Signal</keyword>
<dbReference type="STRING" id="336566.ABB30_11650"/>
<feature type="signal peptide" evidence="3">
    <location>
        <begin position="1"/>
        <end position="17"/>
    </location>
</feature>
<proteinExistence type="inferred from homology"/>
<reference evidence="5 6" key="1">
    <citation type="submission" date="2015-05" db="EMBL/GenBank/DDBJ databases">
        <title>Genome sequencing and analysis of members of genus Stenotrophomonas.</title>
        <authorList>
            <person name="Patil P.P."/>
            <person name="Midha S."/>
            <person name="Patil P.B."/>
        </authorList>
    </citation>
    <scope>NUCLEOTIDE SEQUENCE [LARGE SCALE GENOMIC DNA]</scope>
    <source>
        <strain evidence="5 6">DSM 24757</strain>
    </source>
</reference>
<evidence type="ECO:0000259" key="4">
    <source>
        <dbReference type="Pfam" id="PF00561"/>
    </source>
</evidence>
<evidence type="ECO:0000256" key="2">
    <source>
        <dbReference type="ARBA" id="ARBA00022801"/>
    </source>
</evidence>
<dbReference type="Pfam" id="PF00561">
    <property type="entry name" value="Abhydrolase_1"/>
    <property type="match status" value="1"/>
</dbReference>
<gene>
    <name evidence="5" type="ORF">ABB30_11650</name>
</gene>
<dbReference type="GO" id="GO:0008233">
    <property type="term" value="F:peptidase activity"/>
    <property type="evidence" value="ECO:0007669"/>
    <property type="project" value="UniProtKB-KW"/>
</dbReference>
<name>A0A0R0DDA3_9GAMM</name>
<keyword evidence="5" id="KW-0645">Protease</keyword>
<keyword evidence="2" id="KW-0378">Hydrolase</keyword>
<dbReference type="InterPro" id="IPR000073">
    <property type="entry name" value="AB_hydrolase_1"/>
</dbReference>
<accession>A0A0R0DDA3</accession>
<dbReference type="InterPro" id="IPR002410">
    <property type="entry name" value="Peptidase_S33"/>
</dbReference>
<comment type="similarity">
    <text evidence="1">Belongs to the peptidase S33 family.</text>
</comment>
<dbReference type="EMBL" id="LDJM01000029">
    <property type="protein sequence ID" value="KRG75620.1"/>
    <property type="molecule type" value="Genomic_DNA"/>
</dbReference>
<dbReference type="PROSITE" id="PS51257">
    <property type="entry name" value="PROKAR_LIPOPROTEIN"/>
    <property type="match status" value="1"/>
</dbReference>
<dbReference type="InterPro" id="IPR051601">
    <property type="entry name" value="Serine_prot/Carboxylest_S33"/>
</dbReference>
<evidence type="ECO:0000313" key="6">
    <source>
        <dbReference type="Proteomes" id="UP000050956"/>
    </source>
</evidence>
<comment type="caution">
    <text evidence="5">The sequence shown here is derived from an EMBL/GenBank/DDBJ whole genome shotgun (WGS) entry which is preliminary data.</text>
</comment>
<evidence type="ECO:0000256" key="1">
    <source>
        <dbReference type="ARBA" id="ARBA00010088"/>
    </source>
</evidence>
<dbReference type="Proteomes" id="UP000050956">
    <property type="component" value="Unassembled WGS sequence"/>
</dbReference>